<evidence type="ECO:0000256" key="7">
    <source>
        <dbReference type="ARBA" id="ARBA00023242"/>
    </source>
</evidence>
<evidence type="ECO:0000256" key="3">
    <source>
        <dbReference type="ARBA" id="ARBA00022853"/>
    </source>
</evidence>
<evidence type="ECO:0000313" key="11">
    <source>
        <dbReference type="EMBL" id="KAK7868744.1"/>
    </source>
</evidence>
<evidence type="ECO:0000256" key="6">
    <source>
        <dbReference type="ARBA" id="ARBA00023163"/>
    </source>
</evidence>
<dbReference type="GO" id="GO:0042393">
    <property type="term" value="F:histone binding"/>
    <property type="evidence" value="ECO:0007669"/>
    <property type="project" value="InterPro"/>
</dbReference>
<dbReference type="Proteomes" id="UP001378592">
    <property type="component" value="Unassembled WGS sequence"/>
</dbReference>
<name>A0AAN9VP59_9ORTH</name>
<dbReference type="InterPro" id="IPR037382">
    <property type="entry name" value="Rsc/polybromo"/>
</dbReference>
<dbReference type="InterPro" id="IPR029295">
    <property type="entry name" value="SnAC"/>
</dbReference>
<dbReference type="Gene3D" id="1.20.920.10">
    <property type="entry name" value="Bromodomain-like"/>
    <property type="match status" value="1"/>
</dbReference>
<evidence type="ECO:0000256" key="9">
    <source>
        <dbReference type="SAM" id="MobiDB-lite"/>
    </source>
</evidence>
<dbReference type="SMART" id="SM01314">
    <property type="entry name" value="SnAC"/>
    <property type="match status" value="1"/>
</dbReference>
<dbReference type="Pfam" id="PF14619">
    <property type="entry name" value="SnAC"/>
    <property type="match status" value="1"/>
</dbReference>
<dbReference type="GO" id="GO:0016586">
    <property type="term" value="C:RSC-type complex"/>
    <property type="evidence" value="ECO:0007669"/>
    <property type="project" value="InterPro"/>
</dbReference>
<dbReference type="GO" id="GO:0006338">
    <property type="term" value="P:chromatin remodeling"/>
    <property type="evidence" value="ECO:0007669"/>
    <property type="project" value="InterPro"/>
</dbReference>
<dbReference type="PROSITE" id="PS50014">
    <property type="entry name" value="BROMODOMAIN_2"/>
    <property type="match status" value="1"/>
</dbReference>
<sequence length="270" mass="31255">MGEGELPHWLCKEHEEGSAKWAGEPEEEEERYYGRGSRQRKEVDYSDSLTEKEWLKAIEEGEEEEEEETPKSRKKLRKRKKKDDLEASTSGESSHHKKRRGRPPGDKFDIPVDSKLKKYMKKLISTVVKYVDRDGRMISEVFMKLPSRKELPHYYEVIKRPIDIKKILLKLEDNKYGSFDDLERDFIQMCKNAQKYNKEGSSIHEDSIVLERVFLDARARLEKDTAEAAAAAVVAAVAPPVAPVADDEPEIIEDDDDFYIEENSEYATVP</sequence>
<dbReference type="GO" id="GO:0003682">
    <property type="term" value="F:chromatin binding"/>
    <property type="evidence" value="ECO:0007669"/>
    <property type="project" value="TreeGrafter"/>
</dbReference>
<feature type="compositionally biased region" description="Basic residues" evidence="9">
    <location>
        <begin position="72"/>
        <end position="81"/>
    </location>
</feature>
<keyword evidence="3" id="KW-0156">Chromatin regulator</keyword>
<dbReference type="PRINTS" id="PR00503">
    <property type="entry name" value="BROMODOMAIN"/>
</dbReference>
<keyword evidence="12" id="KW-1185">Reference proteome</keyword>
<comment type="caution">
    <text evidence="11">The sequence shown here is derived from an EMBL/GenBank/DDBJ whole genome shotgun (WGS) entry which is preliminary data.</text>
</comment>
<dbReference type="AlphaFoldDB" id="A0AAN9VP59"/>
<accession>A0AAN9VP59</accession>
<keyword evidence="6" id="KW-0804">Transcription</keyword>
<evidence type="ECO:0000259" key="10">
    <source>
        <dbReference type="PROSITE" id="PS50014"/>
    </source>
</evidence>
<organism evidence="11 12">
    <name type="scientific">Gryllus longicercus</name>
    <dbReference type="NCBI Taxonomy" id="2509291"/>
    <lineage>
        <taxon>Eukaryota</taxon>
        <taxon>Metazoa</taxon>
        <taxon>Ecdysozoa</taxon>
        <taxon>Arthropoda</taxon>
        <taxon>Hexapoda</taxon>
        <taxon>Insecta</taxon>
        <taxon>Pterygota</taxon>
        <taxon>Neoptera</taxon>
        <taxon>Polyneoptera</taxon>
        <taxon>Orthoptera</taxon>
        <taxon>Ensifera</taxon>
        <taxon>Gryllidea</taxon>
        <taxon>Grylloidea</taxon>
        <taxon>Gryllidae</taxon>
        <taxon>Gryllinae</taxon>
        <taxon>Gryllus</taxon>
    </lineage>
</organism>
<evidence type="ECO:0000256" key="8">
    <source>
        <dbReference type="PROSITE-ProRule" id="PRU00035"/>
    </source>
</evidence>
<dbReference type="InterPro" id="IPR036427">
    <property type="entry name" value="Bromodomain-like_sf"/>
</dbReference>
<dbReference type="InterPro" id="IPR001487">
    <property type="entry name" value="Bromodomain"/>
</dbReference>
<evidence type="ECO:0000256" key="4">
    <source>
        <dbReference type="ARBA" id="ARBA00023015"/>
    </source>
</evidence>
<reference evidence="11 12" key="1">
    <citation type="submission" date="2024-03" db="EMBL/GenBank/DDBJ databases">
        <title>The genome assembly and annotation of the cricket Gryllus longicercus Weissman &amp; Gray.</title>
        <authorList>
            <person name="Szrajer S."/>
            <person name="Gray D."/>
            <person name="Ylla G."/>
        </authorList>
    </citation>
    <scope>NUCLEOTIDE SEQUENCE [LARGE SCALE GENOMIC DNA]</scope>
    <source>
        <strain evidence="11">DAG 2021-001</strain>
        <tissue evidence="11">Whole body minus gut</tissue>
    </source>
</reference>
<keyword evidence="7" id="KW-0539">Nucleus</keyword>
<evidence type="ECO:0000313" key="12">
    <source>
        <dbReference type="Proteomes" id="UP001378592"/>
    </source>
</evidence>
<dbReference type="PANTHER" id="PTHR16062">
    <property type="entry name" value="SWI/SNF-RELATED"/>
    <property type="match status" value="1"/>
</dbReference>
<feature type="domain" description="Bromo" evidence="10">
    <location>
        <begin position="134"/>
        <end position="204"/>
    </location>
</feature>
<dbReference type="GO" id="GO:0006368">
    <property type="term" value="P:transcription elongation by RNA polymerase II"/>
    <property type="evidence" value="ECO:0007669"/>
    <property type="project" value="TreeGrafter"/>
</dbReference>
<dbReference type="SUPFAM" id="SSF47370">
    <property type="entry name" value="Bromodomain"/>
    <property type="match status" value="1"/>
</dbReference>
<evidence type="ECO:0000256" key="5">
    <source>
        <dbReference type="ARBA" id="ARBA00023117"/>
    </source>
</evidence>
<feature type="compositionally biased region" description="Basic and acidic residues" evidence="9">
    <location>
        <begin position="39"/>
        <end position="59"/>
    </location>
</feature>
<comment type="subcellular location">
    <subcellularLocation>
        <location evidence="1">Nucleus</location>
    </subcellularLocation>
</comment>
<feature type="region of interest" description="Disordered" evidence="9">
    <location>
        <begin position="1"/>
        <end position="111"/>
    </location>
</feature>
<proteinExistence type="predicted"/>
<keyword evidence="5 8" id="KW-0103">Bromodomain</keyword>
<protein>
    <recommendedName>
        <fullName evidence="10">Bromo domain-containing protein</fullName>
    </recommendedName>
</protein>
<gene>
    <name evidence="11" type="ORF">R5R35_002543</name>
</gene>
<dbReference type="Pfam" id="PF00439">
    <property type="entry name" value="Bromodomain"/>
    <property type="match status" value="1"/>
</dbReference>
<dbReference type="SMART" id="SM00297">
    <property type="entry name" value="BROMO"/>
    <property type="match status" value="1"/>
</dbReference>
<keyword evidence="4" id="KW-0805">Transcription regulation</keyword>
<evidence type="ECO:0000256" key="2">
    <source>
        <dbReference type="ARBA" id="ARBA00022737"/>
    </source>
</evidence>
<keyword evidence="2" id="KW-0677">Repeat</keyword>
<dbReference type="EMBL" id="JAZDUA010000087">
    <property type="protein sequence ID" value="KAK7868744.1"/>
    <property type="molecule type" value="Genomic_DNA"/>
</dbReference>
<evidence type="ECO:0000256" key="1">
    <source>
        <dbReference type="ARBA" id="ARBA00004123"/>
    </source>
</evidence>
<dbReference type="PANTHER" id="PTHR16062:SF22">
    <property type="entry name" value="HISTONE-LYSINE N-METHYLTRANSFERASE ASH1L"/>
    <property type="match status" value="1"/>
</dbReference>